<organism evidence="21 22">
    <name type="scientific">Branchiostoma lanceolatum</name>
    <name type="common">Common lancelet</name>
    <name type="synonym">Amphioxus lanceolatum</name>
    <dbReference type="NCBI Taxonomy" id="7740"/>
    <lineage>
        <taxon>Eukaryota</taxon>
        <taxon>Metazoa</taxon>
        <taxon>Chordata</taxon>
        <taxon>Cephalochordata</taxon>
        <taxon>Leptocardii</taxon>
        <taxon>Amphioxiformes</taxon>
        <taxon>Branchiostomatidae</taxon>
        <taxon>Branchiostoma</taxon>
    </lineage>
</organism>
<evidence type="ECO:0000256" key="14">
    <source>
        <dbReference type="ARBA" id="ARBA00047338"/>
    </source>
</evidence>
<evidence type="ECO:0000256" key="4">
    <source>
        <dbReference type="ARBA" id="ARBA00022630"/>
    </source>
</evidence>
<evidence type="ECO:0000313" key="21">
    <source>
        <dbReference type="EMBL" id="CAH1252442.1"/>
    </source>
</evidence>
<protein>
    <recommendedName>
        <fullName evidence="19">Flavin-containing monooxygenase</fullName>
        <ecNumber evidence="19">1.-.-.-</ecNumber>
    </recommendedName>
</protein>
<comment type="catalytic activity">
    <reaction evidence="17">
        <text>N,N-dimethylaniline + NADPH + O2 + H(+) = N,N-dimethylaniline N-oxide + NADP(+) + H2O</text>
        <dbReference type="Rhea" id="RHEA:24468"/>
        <dbReference type="ChEBI" id="CHEBI:15377"/>
        <dbReference type="ChEBI" id="CHEBI:15378"/>
        <dbReference type="ChEBI" id="CHEBI:15379"/>
        <dbReference type="ChEBI" id="CHEBI:16269"/>
        <dbReference type="ChEBI" id="CHEBI:17735"/>
        <dbReference type="ChEBI" id="CHEBI:57783"/>
        <dbReference type="ChEBI" id="CHEBI:58349"/>
        <dbReference type="EC" id="1.14.13.8"/>
    </reaction>
    <physiologicalReaction direction="left-to-right" evidence="17">
        <dbReference type="Rhea" id="RHEA:24469"/>
    </physiologicalReaction>
</comment>
<accession>A0A8K0ELA8</accession>
<evidence type="ECO:0000256" key="1">
    <source>
        <dbReference type="ARBA" id="ARBA00001974"/>
    </source>
</evidence>
<dbReference type="Pfam" id="PF00743">
    <property type="entry name" value="FMO-like"/>
    <property type="match status" value="1"/>
</dbReference>
<evidence type="ECO:0000256" key="7">
    <source>
        <dbReference type="ARBA" id="ARBA00022827"/>
    </source>
</evidence>
<evidence type="ECO:0000256" key="3">
    <source>
        <dbReference type="ARBA" id="ARBA00009183"/>
    </source>
</evidence>
<keyword evidence="11 18" id="KW-0503">Monooxygenase</keyword>
<keyword evidence="7 18" id="KW-0274">FAD</keyword>
<evidence type="ECO:0000256" key="9">
    <source>
        <dbReference type="ARBA" id="ARBA00022989"/>
    </source>
</evidence>
<keyword evidence="4 18" id="KW-0285">Flavoprotein</keyword>
<dbReference type="SUPFAM" id="SSF51905">
    <property type="entry name" value="FAD/NAD(P)-binding domain"/>
    <property type="match status" value="2"/>
</dbReference>
<evidence type="ECO:0000256" key="20">
    <source>
        <dbReference type="SAM" id="Phobius"/>
    </source>
</evidence>
<dbReference type="PRINTS" id="PR01121">
    <property type="entry name" value="FMOXYGENASE1"/>
</dbReference>
<dbReference type="Proteomes" id="UP000838412">
    <property type="component" value="Chromosome 19"/>
</dbReference>
<dbReference type="AlphaFoldDB" id="A0A8K0ELA8"/>
<gene>
    <name evidence="21" type="primary">FMO4</name>
    <name evidence="21" type="ORF">BLAG_LOCUS12521</name>
</gene>
<evidence type="ECO:0000256" key="11">
    <source>
        <dbReference type="ARBA" id="ARBA00023033"/>
    </source>
</evidence>
<evidence type="ECO:0000256" key="15">
    <source>
        <dbReference type="ARBA" id="ARBA00048041"/>
    </source>
</evidence>
<dbReference type="InterPro" id="IPR050346">
    <property type="entry name" value="FMO-like"/>
</dbReference>
<comment type="catalytic activity">
    <reaction evidence="14">
        <text>hypotaurine + NADH + O2 + H(+) = taurine + NAD(+) + H2O</text>
        <dbReference type="Rhea" id="RHEA:74111"/>
        <dbReference type="ChEBI" id="CHEBI:15377"/>
        <dbReference type="ChEBI" id="CHEBI:15378"/>
        <dbReference type="ChEBI" id="CHEBI:15379"/>
        <dbReference type="ChEBI" id="CHEBI:57540"/>
        <dbReference type="ChEBI" id="CHEBI:57853"/>
        <dbReference type="ChEBI" id="CHEBI:57945"/>
        <dbReference type="ChEBI" id="CHEBI:507393"/>
        <dbReference type="EC" id="1.14.13.8"/>
    </reaction>
    <physiologicalReaction direction="left-to-right" evidence="14">
        <dbReference type="Rhea" id="RHEA:74112"/>
    </physiologicalReaction>
</comment>
<reference evidence="21" key="1">
    <citation type="submission" date="2022-01" db="EMBL/GenBank/DDBJ databases">
        <authorList>
            <person name="Braso-Vives M."/>
        </authorList>
    </citation>
    <scope>NUCLEOTIDE SEQUENCE</scope>
</reference>
<keyword evidence="12 18" id="KW-0472">Membrane</keyword>
<dbReference type="GO" id="GO:0050661">
    <property type="term" value="F:NADP binding"/>
    <property type="evidence" value="ECO:0007669"/>
    <property type="project" value="InterPro"/>
</dbReference>
<evidence type="ECO:0000256" key="5">
    <source>
        <dbReference type="ARBA" id="ARBA00022692"/>
    </source>
</evidence>
<proteinExistence type="inferred from homology"/>
<feature type="transmembrane region" description="Helical" evidence="20">
    <location>
        <begin position="504"/>
        <end position="525"/>
    </location>
</feature>
<comment type="subcellular location">
    <subcellularLocation>
        <location evidence="2">Endoplasmic reticulum membrane</location>
        <topology evidence="2">Single-pass membrane protein</topology>
    </subcellularLocation>
</comment>
<dbReference type="InterPro" id="IPR000960">
    <property type="entry name" value="Flavin_mOase"/>
</dbReference>
<dbReference type="PANTHER" id="PTHR23023">
    <property type="entry name" value="DIMETHYLANILINE MONOOXYGENASE"/>
    <property type="match status" value="1"/>
</dbReference>
<keyword evidence="22" id="KW-1185">Reference proteome</keyword>
<evidence type="ECO:0000256" key="6">
    <source>
        <dbReference type="ARBA" id="ARBA00022824"/>
    </source>
</evidence>
<comment type="cofactor">
    <cofactor evidence="1 18 19">
        <name>FAD</name>
        <dbReference type="ChEBI" id="CHEBI:57692"/>
    </cofactor>
</comment>
<dbReference type="GO" id="GO:0005789">
    <property type="term" value="C:endoplasmic reticulum membrane"/>
    <property type="evidence" value="ECO:0007669"/>
    <property type="project" value="UniProtKB-SubCell"/>
</dbReference>
<dbReference type="GO" id="GO:0050660">
    <property type="term" value="F:flavin adenine dinucleotide binding"/>
    <property type="evidence" value="ECO:0007669"/>
    <property type="project" value="InterPro"/>
</dbReference>
<evidence type="ECO:0000256" key="16">
    <source>
        <dbReference type="ARBA" id="ARBA00048088"/>
    </source>
</evidence>
<evidence type="ECO:0000256" key="2">
    <source>
        <dbReference type="ARBA" id="ARBA00004389"/>
    </source>
</evidence>
<dbReference type="EC" id="1.-.-.-" evidence="19"/>
<dbReference type="GO" id="GO:0034899">
    <property type="term" value="F:trimethylamine monooxygenase activity"/>
    <property type="evidence" value="ECO:0007669"/>
    <property type="project" value="UniProtKB-EC"/>
</dbReference>
<evidence type="ECO:0000256" key="8">
    <source>
        <dbReference type="ARBA" id="ARBA00022857"/>
    </source>
</evidence>
<dbReference type="Gene3D" id="3.50.50.60">
    <property type="entry name" value="FAD/NAD(P)-binding domain"/>
    <property type="match status" value="1"/>
</dbReference>
<dbReference type="PRINTS" id="PR00370">
    <property type="entry name" value="FMOXYGENASE"/>
</dbReference>
<evidence type="ECO:0000256" key="19">
    <source>
        <dbReference type="RuleBase" id="RU361177"/>
    </source>
</evidence>
<evidence type="ECO:0000313" key="22">
    <source>
        <dbReference type="Proteomes" id="UP000838412"/>
    </source>
</evidence>
<dbReference type="GO" id="GO:0004499">
    <property type="term" value="F:N,N-dimethylaniline monooxygenase activity"/>
    <property type="evidence" value="ECO:0007669"/>
    <property type="project" value="UniProtKB-UniRule"/>
</dbReference>
<evidence type="ECO:0000256" key="12">
    <source>
        <dbReference type="ARBA" id="ARBA00023136"/>
    </source>
</evidence>
<dbReference type="InterPro" id="IPR002253">
    <property type="entry name" value="Flavin_mOase_1"/>
</dbReference>
<comment type="catalytic activity">
    <reaction evidence="16">
        <text>trimethylamine + NADPH + O2 = trimethylamine N-oxide + NADP(+) + H2O</text>
        <dbReference type="Rhea" id="RHEA:31979"/>
        <dbReference type="ChEBI" id="CHEBI:15377"/>
        <dbReference type="ChEBI" id="CHEBI:15379"/>
        <dbReference type="ChEBI" id="CHEBI:15724"/>
        <dbReference type="ChEBI" id="CHEBI:57783"/>
        <dbReference type="ChEBI" id="CHEBI:58349"/>
        <dbReference type="ChEBI" id="CHEBI:58389"/>
        <dbReference type="EC" id="1.14.13.148"/>
    </reaction>
    <physiologicalReaction direction="left-to-right" evidence="16">
        <dbReference type="Rhea" id="RHEA:31980"/>
    </physiologicalReaction>
</comment>
<comment type="catalytic activity">
    <reaction evidence="15">
        <text>hypotaurine + NADPH + O2 + H(+) = taurine + NADP(+) + H2O</text>
        <dbReference type="Rhea" id="RHEA:69819"/>
        <dbReference type="ChEBI" id="CHEBI:15377"/>
        <dbReference type="ChEBI" id="CHEBI:15378"/>
        <dbReference type="ChEBI" id="CHEBI:15379"/>
        <dbReference type="ChEBI" id="CHEBI:57783"/>
        <dbReference type="ChEBI" id="CHEBI:57853"/>
        <dbReference type="ChEBI" id="CHEBI:58349"/>
        <dbReference type="ChEBI" id="CHEBI:507393"/>
        <dbReference type="EC" id="1.14.13.8"/>
    </reaction>
    <physiologicalReaction direction="left-to-right" evidence="15">
        <dbReference type="Rhea" id="RHEA:69820"/>
    </physiologicalReaction>
</comment>
<keyword evidence="9 20" id="KW-1133">Transmembrane helix</keyword>
<evidence type="ECO:0000256" key="18">
    <source>
        <dbReference type="PIRNR" id="PIRNR000332"/>
    </source>
</evidence>
<dbReference type="InterPro" id="IPR036188">
    <property type="entry name" value="FAD/NAD-bd_sf"/>
</dbReference>
<keyword evidence="8 18" id="KW-0521">NADP</keyword>
<keyword evidence="10 18" id="KW-0560">Oxidoreductase</keyword>
<dbReference type="FunFam" id="3.50.50.60:FF:000159">
    <property type="entry name" value="Dimethylaniline monooxygenase [N-oxide-forming]"/>
    <property type="match status" value="1"/>
</dbReference>
<name>A0A8K0ELA8_BRALA</name>
<sequence>MERKRVAIIGAGVSGLAAIKACLEEGLEPTCFEQSEEIGGLWHYTDDGGQQHGASMYKSLISNVSREMSCFSDFPFNTDTPPYPPHSQFHHYLQQYCNRFDLRKFIRFKTQVVKVQQAEGFVEGEWNVHTVDTGTDGTEPCQHVFHAIMVCSGVYHRPHMSLFAGLKTFQGTVTHSRSYRTPDRFQGKTVLVIGAGNSAGDIAAEVGLTASKVYLSLRDGVWILPRLTHGARPLDLSVSRALLHVPDFVSRNYIKMLSRTHINQANYGLHRTKDPYTHGFMVNDEIPYRLASGKVVAKPDITEFTPAGARFADGSCIDADEVIFATGYDVSFPFLDSDILPSSLQDQELYKLVFPVRMKKHTLAVIGQIRNRGGASPVVELQARWAAQVFQGITQLPDQDMMLGYFRRDRQYRDARFGPNKLPVVDLRYTDDIASDIGVKPSFWRLVLWDPSLAFHTYFGPAFPVHYRLMGRHSWSGAAAYAKTALIKTYSATCTNRVQTRHKVNSLMTVLLVCLMVAVLAVIVMKS</sequence>
<dbReference type="InterPro" id="IPR020946">
    <property type="entry name" value="Flavin_mOase-like"/>
</dbReference>
<keyword evidence="6 18" id="KW-0256">Endoplasmic reticulum</keyword>
<evidence type="ECO:0000256" key="10">
    <source>
        <dbReference type="ARBA" id="ARBA00023002"/>
    </source>
</evidence>
<comment type="similarity">
    <text evidence="3 18 19">Belongs to the FMO family.</text>
</comment>
<dbReference type="EMBL" id="OV696704">
    <property type="protein sequence ID" value="CAH1252442.1"/>
    <property type="molecule type" value="Genomic_DNA"/>
</dbReference>
<evidence type="ECO:0000256" key="13">
    <source>
        <dbReference type="ARBA" id="ARBA00045957"/>
    </source>
</evidence>
<dbReference type="OrthoDB" id="66881at2759"/>
<keyword evidence="5 20" id="KW-0812">Transmembrane</keyword>
<evidence type="ECO:0000256" key="17">
    <source>
        <dbReference type="ARBA" id="ARBA00049443"/>
    </source>
</evidence>
<comment type="function">
    <text evidence="13">Broad spectrum monooxygenase that catalyzes the oxygenation of a wide variety of nitrogen- and sulfur-containing compounds including xenobiotics. Catalyzes the S-oxygenation of hypotaurine to produce taurine, an organic osmolyte involved in cell volume regulation as well as a variety of cytoprotective and developmental processes. In vitro, catalyzes the N-oxygenation of trimethylamine (TMA) to produce trimethylamine N-oxide (TMAO) and could therefore participate to the detoxification of this compound that is generated by the action of gut microbiota from dietary precursors such as choline, choline containing compounds, betaine or L-carnitine.</text>
</comment>
<dbReference type="PIRSF" id="PIRSF000332">
    <property type="entry name" value="FMO"/>
    <property type="match status" value="1"/>
</dbReference>